<keyword evidence="2" id="KW-1185">Reference proteome</keyword>
<organism evidence="1 2">
    <name type="scientific">Streptomyces violaceusniger</name>
    <dbReference type="NCBI Taxonomy" id="68280"/>
    <lineage>
        <taxon>Bacteria</taxon>
        <taxon>Bacillati</taxon>
        <taxon>Actinomycetota</taxon>
        <taxon>Actinomycetes</taxon>
        <taxon>Kitasatosporales</taxon>
        <taxon>Streptomycetaceae</taxon>
        <taxon>Streptomyces</taxon>
        <taxon>Streptomyces violaceusniger group</taxon>
    </lineage>
</organism>
<dbReference type="AlphaFoldDB" id="A0A4D4KNJ1"/>
<evidence type="ECO:0000313" key="1">
    <source>
        <dbReference type="EMBL" id="GDY49764.1"/>
    </source>
</evidence>
<gene>
    <name evidence="1" type="ORF">SVIO_003870</name>
</gene>
<evidence type="ECO:0000313" key="2">
    <source>
        <dbReference type="Proteomes" id="UP000301309"/>
    </source>
</evidence>
<dbReference type="Proteomes" id="UP000301309">
    <property type="component" value="Unassembled WGS sequence"/>
</dbReference>
<dbReference type="EMBL" id="BJHW01000001">
    <property type="protein sequence ID" value="GDY49764.1"/>
    <property type="molecule type" value="Genomic_DNA"/>
</dbReference>
<sequence>MLRGDVGGQTVVADQTADTAGVDNRATLGDEHRFDLGLHRQEDALEVDVHHTVIRFFGVLVERRHGIDPGVVERRVQPTVGIDGPLNSGVDAGAVGDVHTNGLHLMTLGAQFVAQVLKRLEITRTDDEAGALGSEMAGGGRANTLAGADDESGLAVQKAGNADRHQFLPLGRGSKGSDPSIRPAGHLLALGALILARLADVGQSLVRP</sequence>
<name>A0A4D4KNJ1_STRVO</name>
<comment type="caution">
    <text evidence="1">The sequence shown here is derived from an EMBL/GenBank/DDBJ whole genome shotgun (WGS) entry which is preliminary data.</text>
</comment>
<reference evidence="1 2" key="1">
    <citation type="journal article" date="2020" name="Int. J. Syst. Evol. Microbiol.">
        <title>Reclassification of Streptomyces castelarensis and Streptomyces sporoclivatus as later heterotypic synonyms of Streptomyces antimycoticus.</title>
        <authorList>
            <person name="Komaki H."/>
            <person name="Tamura T."/>
        </authorList>
    </citation>
    <scope>NUCLEOTIDE SEQUENCE [LARGE SCALE GENOMIC DNA]</scope>
    <source>
        <strain evidence="1 2">NBRC 13459</strain>
    </source>
</reference>
<protein>
    <submittedName>
        <fullName evidence="1">Uncharacterized protein</fullName>
    </submittedName>
</protein>
<accession>A0A4D4KNJ1</accession>
<proteinExistence type="predicted"/>